<feature type="compositionally biased region" description="Low complexity" evidence="3">
    <location>
        <begin position="33"/>
        <end position="51"/>
    </location>
</feature>
<reference evidence="5" key="1">
    <citation type="journal article" date="2020" name="Fungal Divers.">
        <title>Resolving the Mortierellaceae phylogeny through synthesis of multi-gene phylogenetics and phylogenomics.</title>
        <authorList>
            <person name="Vandepol N."/>
            <person name="Liber J."/>
            <person name="Desiro A."/>
            <person name="Na H."/>
            <person name="Kennedy M."/>
            <person name="Barry K."/>
            <person name="Grigoriev I.V."/>
            <person name="Miller A.N."/>
            <person name="O'Donnell K."/>
            <person name="Stajich J.E."/>
            <person name="Bonito G."/>
        </authorList>
    </citation>
    <scope>NUCLEOTIDE SEQUENCE</scope>
    <source>
        <strain evidence="5">REB-010B</strain>
    </source>
</reference>
<feature type="compositionally biased region" description="Basic residues" evidence="3">
    <location>
        <begin position="390"/>
        <end position="407"/>
    </location>
</feature>
<organism evidence="5 6">
    <name type="scientific">Dissophora globulifera</name>
    <dbReference type="NCBI Taxonomy" id="979702"/>
    <lineage>
        <taxon>Eukaryota</taxon>
        <taxon>Fungi</taxon>
        <taxon>Fungi incertae sedis</taxon>
        <taxon>Mucoromycota</taxon>
        <taxon>Mortierellomycotina</taxon>
        <taxon>Mortierellomycetes</taxon>
        <taxon>Mortierellales</taxon>
        <taxon>Mortierellaceae</taxon>
        <taxon>Dissophora</taxon>
    </lineage>
</organism>
<dbReference type="PANTHER" id="PTHR21686">
    <property type="entry name" value="DEOXYNUCLEOTIDYLTRANSFERASE TERMINAL-INTERACTING PROTEIN 2"/>
    <property type="match status" value="1"/>
</dbReference>
<proteinExistence type="predicted"/>
<evidence type="ECO:0000259" key="4">
    <source>
        <dbReference type="Pfam" id="PF08698"/>
    </source>
</evidence>
<comment type="subcellular location">
    <subcellularLocation>
        <location evidence="1">Nucleus</location>
        <location evidence="1">Nucleolus</location>
    </subcellularLocation>
</comment>
<keyword evidence="6" id="KW-1185">Reference proteome</keyword>
<feature type="compositionally biased region" description="Basic and acidic residues" evidence="3">
    <location>
        <begin position="107"/>
        <end position="120"/>
    </location>
</feature>
<dbReference type="EMBL" id="JAAAIP010000891">
    <property type="protein sequence ID" value="KAG0311695.1"/>
    <property type="molecule type" value="Genomic_DNA"/>
</dbReference>
<dbReference type="Pfam" id="PF08698">
    <property type="entry name" value="Fcf2"/>
    <property type="match status" value="1"/>
</dbReference>
<keyword evidence="2" id="KW-0539">Nucleus</keyword>
<dbReference type="GO" id="GO:0005730">
    <property type="term" value="C:nucleolus"/>
    <property type="evidence" value="ECO:0007669"/>
    <property type="project" value="UniProtKB-SubCell"/>
</dbReference>
<feature type="domain" description="Fcf2 pre-rRNA processing C-terminal" evidence="4">
    <location>
        <begin position="280"/>
        <end position="376"/>
    </location>
</feature>
<feature type="compositionally biased region" description="Basic and acidic residues" evidence="3">
    <location>
        <begin position="198"/>
        <end position="211"/>
    </location>
</feature>
<feature type="compositionally biased region" description="Acidic residues" evidence="3">
    <location>
        <begin position="89"/>
        <end position="98"/>
    </location>
</feature>
<sequence length="407" mass="45945">MVTTRNRSKAGGAETPASNIVIELPVKARRSRSTTTKKTTTAKTSRSKTSSDSGNDASEQHYEEPDSETVESSSPTSTPDSSSPKEPRDDDEDNDNDNDNNSHHSSSSHDESVEKTREEALQATESQDNDNRTLTRKTTSAALKEEEDDDDASDNGESGDSDDQDEEDASGQEQEDDDDEEDLDELLLKAQQSLKRKAMFEREERSEKEPRFSFPKLQSGLDPKDVYLTQNGNRVKVDPNTVVVVDKAGSADNKSALETCKVNLNAHEVHVSKKQKKEEKEKTAGKGWFDLPQQVLTPELKRDLQILKLRNVLDPKRFYKREDKSKPKFPKYFQVGTIVEGNTEFYSSRLTKKERATTITGEVMKDLTGRDYYKRKFDEIQESKQSGGKKFYKKGKGKQSKGWRAHK</sequence>
<feature type="region of interest" description="Disordered" evidence="3">
    <location>
        <begin position="1"/>
        <end position="185"/>
    </location>
</feature>
<comment type="caution">
    <text evidence="5">The sequence shown here is derived from an EMBL/GenBank/DDBJ whole genome shotgun (WGS) entry which is preliminary data.</text>
</comment>
<evidence type="ECO:0000256" key="3">
    <source>
        <dbReference type="SAM" id="MobiDB-lite"/>
    </source>
</evidence>
<feature type="compositionally biased region" description="Low complexity" evidence="3">
    <location>
        <begin position="70"/>
        <end position="82"/>
    </location>
</feature>
<evidence type="ECO:0000256" key="2">
    <source>
        <dbReference type="ARBA" id="ARBA00023242"/>
    </source>
</evidence>
<dbReference type="OrthoDB" id="427886at2759"/>
<evidence type="ECO:0000313" key="6">
    <source>
        <dbReference type="Proteomes" id="UP000738325"/>
    </source>
</evidence>
<evidence type="ECO:0000256" key="1">
    <source>
        <dbReference type="ARBA" id="ARBA00004604"/>
    </source>
</evidence>
<feature type="region of interest" description="Disordered" evidence="3">
    <location>
        <begin position="198"/>
        <end position="225"/>
    </location>
</feature>
<dbReference type="InterPro" id="IPR039883">
    <property type="entry name" value="Fcf2/DNTTIP2"/>
</dbReference>
<gene>
    <name evidence="5" type="ORF">BGZ99_009981</name>
</gene>
<accession>A0A9P6R4G0</accession>
<feature type="compositionally biased region" description="Acidic residues" evidence="3">
    <location>
        <begin position="145"/>
        <end position="185"/>
    </location>
</feature>
<dbReference type="InterPro" id="IPR014810">
    <property type="entry name" value="Fcf2_C"/>
</dbReference>
<name>A0A9P6R4G0_9FUNG</name>
<dbReference type="Proteomes" id="UP000738325">
    <property type="component" value="Unassembled WGS sequence"/>
</dbReference>
<dbReference type="AlphaFoldDB" id="A0A9P6R4G0"/>
<dbReference type="PANTHER" id="PTHR21686:SF12">
    <property type="entry name" value="DEOXYNUCLEOTIDYLTRANSFERASE TERMINAL-INTERACTING PROTEIN 2"/>
    <property type="match status" value="1"/>
</dbReference>
<dbReference type="GO" id="GO:0003723">
    <property type="term" value="F:RNA binding"/>
    <property type="evidence" value="ECO:0007669"/>
    <property type="project" value="TreeGrafter"/>
</dbReference>
<feature type="region of interest" description="Disordered" evidence="3">
    <location>
        <begin position="384"/>
        <end position="407"/>
    </location>
</feature>
<protein>
    <recommendedName>
        <fullName evidence="4">Fcf2 pre-rRNA processing C-terminal domain-containing protein</fullName>
    </recommendedName>
</protein>
<dbReference type="GO" id="GO:0006396">
    <property type="term" value="P:RNA processing"/>
    <property type="evidence" value="ECO:0007669"/>
    <property type="project" value="TreeGrafter"/>
</dbReference>
<evidence type="ECO:0000313" key="5">
    <source>
        <dbReference type="EMBL" id="KAG0311695.1"/>
    </source>
</evidence>